<evidence type="ECO:0000313" key="2">
    <source>
        <dbReference type="EMBL" id="MEE2051196.1"/>
    </source>
</evidence>
<gene>
    <name evidence="2" type="ORF">Q8A49_11905</name>
</gene>
<comment type="caution">
    <text evidence="2">The sequence shown here is derived from an EMBL/GenBank/DDBJ whole genome shotgun (WGS) entry which is preliminary data.</text>
</comment>
<name>A0ABU7KPH0_9ACTN</name>
<organism evidence="2 3">
    <name type="scientific">Nocardiopsis tropica</name>
    <dbReference type="NCBI Taxonomy" id="109330"/>
    <lineage>
        <taxon>Bacteria</taxon>
        <taxon>Bacillati</taxon>
        <taxon>Actinomycetota</taxon>
        <taxon>Actinomycetes</taxon>
        <taxon>Streptosporangiales</taxon>
        <taxon>Nocardiopsidaceae</taxon>
        <taxon>Nocardiopsis</taxon>
    </lineage>
</organism>
<evidence type="ECO:0000256" key="1">
    <source>
        <dbReference type="SAM" id="MobiDB-lite"/>
    </source>
</evidence>
<accession>A0ABU7KPH0</accession>
<feature type="region of interest" description="Disordered" evidence="1">
    <location>
        <begin position="237"/>
        <end position="264"/>
    </location>
</feature>
<dbReference type="EMBL" id="JAUUCC010000025">
    <property type="protein sequence ID" value="MEE2051196.1"/>
    <property type="molecule type" value="Genomic_DNA"/>
</dbReference>
<protein>
    <submittedName>
        <fullName evidence="2">Uncharacterized protein</fullName>
    </submittedName>
</protein>
<proteinExistence type="predicted"/>
<reference evidence="2 3" key="1">
    <citation type="submission" date="2023-07" db="EMBL/GenBank/DDBJ databases">
        <authorList>
            <person name="Girao M."/>
            <person name="Carvalho M.F."/>
        </authorList>
    </citation>
    <scope>NUCLEOTIDE SEQUENCE [LARGE SCALE GENOMIC DNA]</scope>
    <source>
        <strain evidence="2 3">66/93</strain>
    </source>
</reference>
<dbReference type="Proteomes" id="UP001348641">
    <property type="component" value="Unassembled WGS sequence"/>
</dbReference>
<dbReference type="RefSeq" id="WP_330158351.1">
    <property type="nucleotide sequence ID" value="NZ_JAUUCC010000025.1"/>
</dbReference>
<evidence type="ECO:0000313" key="3">
    <source>
        <dbReference type="Proteomes" id="UP001348641"/>
    </source>
</evidence>
<sequence length="451" mass="45718">MTWIEVRAEEDGVSVAVEGRLSVPEFGRSVLDAAGALLTWPDIAGQGADATGVPPGTALSDAREGAAASRAAASGAAPFGGPRADLLPDALVVSAPEAQTGLWAVYGAGAARAVAACASGRAHALRVAAEPGALARDLHRLATGHWASRWWPASHLDGVPALDADLLGLELAALSHRCQQVWDPDADPAADLVLEHRAGLRPLLDLWHARPGAVSDVLRSVRAAADDAGLDVDGLAGPIDPGGRDGSGPAGWATSTGDAVPRRPGALPQDHALAAGGAAGPPPGARVMGRGTGTNDWCRYPPGFVDASEDAVTWTAFAHGSRRAVLVEAVAGEARPALGVRPVAEVRVGATAPVRVRCERAGDAWTALVDTALPDTAAPSPDVQVVLPGFDPGPQDPGRARRTREGLRALARRRLAAAGGATGTDGAGAGEGFGPAPFLAEIVAAHTEEDF</sequence>